<proteinExistence type="predicted"/>
<dbReference type="KEGG" id="gtr:GLOTRDRAFT_125622"/>
<dbReference type="GO" id="GO:0004057">
    <property type="term" value="F:arginyl-tRNA--protein transferase activity"/>
    <property type="evidence" value="ECO:0007669"/>
    <property type="project" value="InterPro"/>
</dbReference>
<feature type="compositionally biased region" description="Basic and acidic residues" evidence="1">
    <location>
        <begin position="322"/>
        <end position="334"/>
    </location>
</feature>
<dbReference type="InterPro" id="IPR030700">
    <property type="entry name" value="N-end_Aminoacyl_Trfase"/>
</dbReference>
<organism evidence="3 4">
    <name type="scientific">Gloeophyllum trabeum (strain ATCC 11539 / FP-39264 / Madison 617)</name>
    <name type="common">Brown rot fungus</name>
    <dbReference type="NCBI Taxonomy" id="670483"/>
    <lineage>
        <taxon>Eukaryota</taxon>
        <taxon>Fungi</taxon>
        <taxon>Dikarya</taxon>
        <taxon>Basidiomycota</taxon>
        <taxon>Agaricomycotina</taxon>
        <taxon>Agaricomycetes</taxon>
        <taxon>Gloeophyllales</taxon>
        <taxon>Gloeophyllaceae</taxon>
        <taxon>Gloeophyllum</taxon>
    </lineage>
</organism>
<dbReference type="InterPro" id="IPR017137">
    <property type="entry name" value="Arg-tRNA-P_Trfase_1_euk"/>
</dbReference>
<dbReference type="STRING" id="670483.S7QHP5"/>
<dbReference type="InterPro" id="IPR007472">
    <property type="entry name" value="N-end_Aminoacyl_Trfase_C"/>
</dbReference>
<evidence type="ECO:0000259" key="2">
    <source>
        <dbReference type="Pfam" id="PF04377"/>
    </source>
</evidence>
<dbReference type="GeneID" id="19301270"/>
<accession>S7QHP5</accession>
<dbReference type="HOGENOM" id="CLU_020349_2_0_1"/>
<dbReference type="Pfam" id="PF04377">
    <property type="entry name" value="ATE_C"/>
    <property type="match status" value="1"/>
</dbReference>
<feature type="region of interest" description="Disordered" evidence="1">
    <location>
        <begin position="1"/>
        <end position="21"/>
    </location>
</feature>
<dbReference type="Proteomes" id="UP000030669">
    <property type="component" value="Unassembled WGS sequence"/>
</dbReference>
<evidence type="ECO:0000313" key="3">
    <source>
        <dbReference type="EMBL" id="EPQ59316.1"/>
    </source>
</evidence>
<dbReference type="GO" id="GO:0005737">
    <property type="term" value="C:cytoplasm"/>
    <property type="evidence" value="ECO:0007669"/>
    <property type="project" value="TreeGrafter"/>
</dbReference>
<dbReference type="AlphaFoldDB" id="S7QHP5"/>
<name>S7QHP5_GLOTA</name>
<gene>
    <name evidence="3" type="ORF">GLOTRDRAFT_125622</name>
</gene>
<feature type="region of interest" description="Disordered" evidence="1">
    <location>
        <begin position="315"/>
        <end position="334"/>
    </location>
</feature>
<dbReference type="PIRSF" id="PIRSF037207">
    <property type="entry name" value="ATE1_euk"/>
    <property type="match status" value="1"/>
</dbReference>
<dbReference type="EMBL" id="KB469297">
    <property type="protein sequence ID" value="EPQ59316.1"/>
    <property type="molecule type" value="Genomic_DNA"/>
</dbReference>
<dbReference type="eggNOG" id="KOG1193">
    <property type="taxonomic scope" value="Eukaryota"/>
</dbReference>
<dbReference type="PANTHER" id="PTHR21367">
    <property type="entry name" value="ARGININE-TRNA-PROTEIN TRANSFERASE 1"/>
    <property type="match status" value="1"/>
</dbReference>
<sequence length="334" mass="37779">MDTDNSAKSRGGTGTSKKQPEFSLVSAIHASEYSFVKDTGEKPAHQFEVILEPSAYSEEKYALYEKYQKEIHLDDDNRPSGFKRFLVESPLHHELMPYPSTPPAHLPPTFGSYHQLYRVDGELIAMGVIDILPGCVSSVYFMYDKKWEQYSLGKLSAMRETALAKEINDAGVTGVDSLYMGFYIHSCQKMRYKGEYSPSYLLDPEDYTWYPLSNCIPLLEGKKYASFAHPEHSIRDGEQVPGRRVAPTVSDDDLRQVNVVAGVRGHQIVVVPMNESAAYNRAQTRVTLLENIDALGLALSKEMIWYITPVGFVDDDDDEQEEKEKEEVEAKLVR</sequence>
<dbReference type="PANTHER" id="PTHR21367:SF1">
    <property type="entry name" value="ARGINYL-TRNA--PROTEIN TRANSFERASE 1"/>
    <property type="match status" value="1"/>
</dbReference>
<dbReference type="OMA" id="DIHNDTE"/>
<keyword evidence="4" id="KW-1185">Reference proteome</keyword>
<dbReference type="RefSeq" id="XP_007862346.1">
    <property type="nucleotide sequence ID" value="XM_007864155.1"/>
</dbReference>
<dbReference type="OrthoDB" id="74183at2759"/>
<reference evidence="3 4" key="1">
    <citation type="journal article" date="2012" name="Science">
        <title>The Paleozoic origin of enzymatic lignin decomposition reconstructed from 31 fungal genomes.</title>
        <authorList>
            <person name="Floudas D."/>
            <person name="Binder M."/>
            <person name="Riley R."/>
            <person name="Barry K."/>
            <person name="Blanchette R.A."/>
            <person name="Henrissat B."/>
            <person name="Martinez A.T."/>
            <person name="Otillar R."/>
            <person name="Spatafora J.W."/>
            <person name="Yadav J.S."/>
            <person name="Aerts A."/>
            <person name="Benoit I."/>
            <person name="Boyd A."/>
            <person name="Carlson A."/>
            <person name="Copeland A."/>
            <person name="Coutinho P.M."/>
            <person name="de Vries R.P."/>
            <person name="Ferreira P."/>
            <person name="Findley K."/>
            <person name="Foster B."/>
            <person name="Gaskell J."/>
            <person name="Glotzer D."/>
            <person name="Gorecki P."/>
            <person name="Heitman J."/>
            <person name="Hesse C."/>
            <person name="Hori C."/>
            <person name="Igarashi K."/>
            <person name="Jurgens J.A."/>
            <person name="Kallen N."/>
            <person name="Kersten P."/>
            <person name="Kohler A."/>
            <person name="Kuees U."/>
            <person name="Kumar T.K.A."/>
            <person name="Kuo A."/>
            <person name="LaButti K."/>
            <person name="Larrondo L.F."/>
            <person name="Lindquist E."/>
            <person name="Ling A."/>
            <person name="Lombard V."/>
            <person name="Lucas S."/>
            <person name="Lundell T."/>
            <person name="Martin R."/>
            <person name="McLaughlin D.J."/>
            <person name="Morgenstern I."/>
            <person name="Morin E."/>
            <person name="Murat C."/>
            <person name="Nagy L.G."/>
            <person name="Nolan M."/>
            <person name="Ohm R.A."/>
            <person name="Patyshakuliyeva A."/>
            <person name="Rokas A."/>
            <person name="Ruiz-Duenas F.J."/>
            <person name="Sabat G."/>
            <person name="Salamov A."/>
            <person name="Samejima M."/>
            <person name="Schmutz J."/>
            <person name="Slot J.C."/>
            <person name="St John F."/>
            <person name="Stenlid J."/>
            <person name="Sun H."/>
            <person name="Sun S."/>
            <person name="Syed K."/>
            <person name="Tsang A."/>
            <person name="Wiebenga A."/>
            <person name="Young D."/>
            <person name="Pisabarro A."/>
            <person name="Eastwood D.C."/>
            <person name="Martin F."/>
            <person name="Cullen D."/>
            <person name="Grigoriev I.V."/>
            <person name="Hibbett D.S."/>
        </authorList>
    </citation>
    <scope>NUCLEOTIDE SEQUENCE [LARGE SCALE GENOMIC DNA]</scope>
    <source>
        <strain evidence="3 4">ATCC 11539</strain>
    </source>
</reference>
<evidence type="ECO:0000256" key="1">
    <source>
        <dbReference type="SAM" id="MobiDB-lite"/>
    </source>
</evidence>
<feature type="domain" description="N-end rule aminoacyl transferase C-terminal" evidence="2">
    <location>
        <begin position="59"/>
        <end position="203"/>
    </location>
</feature>
<protein>
    <recommendedName>
        <fullName evidence="2">N-end rule aminoacyl transferase C-terminal domain-containing protein</fullName>
    </recommendedName>
</protein>
<evidence type="ECO:0000313" key="4">
    <source>
        <dbReference type="Proteomes" id="UP000030669"/>
    </source>
</evidence>